<dbReference type="Pfam" id="PF04402">
    <property type="entry name" value="SIMPL"/>
    <property type="match status" value="1"/>
</dbReference>
<comment type="caution">
    <text evidence="1">The sequence shown here is derived from an EMBL/GenBank/DDBJ whole genome shotgun (WGS) entry which is preliminary data.</text>
</comment>
<dbReference type="Gene3D" id="3.30.70.2970">
    <property type="entry name" value="Protein of unknown function (DUF541), domain 2"/>
    <property type="match status" value="1"/>
</dbReference>
<dbReference type="Proteomes" id="UP000766570">
    <property type="component" value="Unassembled WGS sequence"/>
</dbReference>
<dbReference type="RefSeq" id="WP_209909271.1">
    <property type="nucleotide sequence ID" value="NZ_BAAAMI010000013.1"/>
</dbReference>
<reference evidence="1 2" key="1">
    <citation type="submission" date="2021-03" db="EMBL/GenBank/DDBJ databases">
        <title>Sequencing the genomes of 1000 actinobacteria strains.</title>
        <authorList>
            <person name="Klenk H.-P."/>
        </authorList>
    </citation>
    <scope>NUCLEOTIDE SEQUENCE [LARGE SCALE GENOMIC DNA]</scope>
    <source>
        <strain evidence="1 2">DSM 15454</strain>
    </source>
</reference>
<dbReference type="Gene3D" id="3.30.110.170">
    <property type="entry name" value="Protein of unknown function (DUF541), domain 1"/>
    <property type="match status" value="1"/>
</dbReference>
<evidence type="ECO:0000313" key="1">
    <source>
        <dbReference type="EMBL" id="MBP2375511.1"/>
    </source>
</evidence>
<organism evidence="1 2">
    <name type="scientific">Paeniglutamicibacter psychrophenolicus</name>
    <dbReference type="NCBI Taxonomy" id="257454"/>
    <lineage>
        <taxon>Bacteria</taxon>
        <taxon>Bacillati</taxon>
        <taxon>Actinomycetota</taxon>
        <taxon>Actinomycetes</taxon>
        <taxon>Micrococcales</taxon>
        <taxon>Micrococcaceae</taxon>
        <taxon>Paeniglutamicibacter</taxon>
    </lineage>
</organism>
<name>A0ABS4WH31_9MICC</name>
<evidence type="ECO:0000313" key="2">
    <source>
        <dbReference type="Proteomes" id="UP000766570"/>
    </source>
</evidence>
<keyword evidence="2" id="KW-1185">Reference proteome</keyword>
<sequence length="217" mass="21882">MSTAPSITVTGTASAPAVPDIMAISLSVTSHHVQAAEAFALASVCAGAVIAAVGSADPEAELSTTGITLTARTSWRNEEAVLLGYDAETTIEATNLAVDAVSRVLSAAVGAGGDALRIHSLRAEVSDPAAALETARELAFADARAKAEHLSLLAGARLGAALKVRESAHEPALPLQRAKAVAMAASSMPVVAGRRDLSVALEVTWELLSVGQPGTGV</sequence>
<protein>
    <submittedName>
        <fullName evidence="1">Uncharacterized protein YggE</fullName>
    </submittedName>
</protein>
<proteinExistence type="predicted"/>
<dbReference type="PANTHER" id="PTHR34387:SF1">
    <property type="entry name" value="PERIPLASMIC IMMUNOGENIC PROTEIN"/>
    <property type="match status" value="1"/>
</dbReference>
<gene>
    <name evidence="1" type="ORF">JOF46_003423</name>
</gene>
<dbReference type="PANTHER" id="PTHR34387">
    <property type="entry name" value="SLR1258 PROTEIN"/>
    <property type="match status" value="1"/>
</dbReference>
<dbReference type="EMBL" id="JAGIOE010000001">
    <property type="protein sequence ID" value="MBP2375511.1"/>
    <property type="molecule type" value="Genomic_DNA"/>
</dbReference>
<dbReference type="InterPro" id="IPR007497">
    <property type="entry name" value="SIMPL/DUF541"/>
</dbReference>
<dbReference type="InterPro" id="IPR052022">
    <property type="entry name" value="26kDa_periplasmic_antigen"/>
</dbReference>
<accession>A0ABS4WH31</accession>